<dbReference type="Pfam" id="PF07729">
    <property type="entry name" value="FCD"/>
    <property type="match status" value="1"/>
</dbReference>
<dbReference type="EMBL" id="LRQV01000095">
    <property type="protein sequence ID" value="KXK59839.1"/>
    <property type="molecule type" value="Genomic_DNA"/>
</dbReference>
<dbReference type="GO" id="GO:0003677">
    <property type="term" value="F:DNA binding"/>
    <property type="evidence" value="ECO:0007669"/>
    <property type="project" value="UniProtKB-KW"/>
</dbReference>
<organism evidence="5 6">
    <name type="scientific">Micromonospora rosaria</name>
    <dbReference type="NCBI Taxonomy" id="47874"/>
    <lineage>
        <taxon>Bacteria</taxon>
        <taxon>Bacillati</taxon>
        <taxon>Actinomycetota</taxon>
        <taxon>Actinomycetes</taxon>
        <taxon>Micromonosporales</taxon>
        <taxon>Micromonosporaceae</taxon>
        <taxon>Micromonospora</taxon>
    </lineage>
</organism>
<evidence type="ECO:0000256" key="2">
    <source>
        <dbReference type="ARBA" id="ARBA00023125"/>
    </source>
</evidence>
<dbReference type="InterPro" id="IPR036388">
    <property type="entry name" value="WH-like_DNA-bd_sf"/>
</dbReference>
<evidence type="ECO:0000259" key="4">
    <source>
        <dbReference type="PROSITE" id="PS50949"/>
    </source>
</evidence>
<evidence type="ECO:0000313" key="6">
    <source>
        <dbReference type="Proteomes" id="UP000070620"/>
    </source>
</evidence>
<dbReference type="GO" id="GO:0003700">
    <property type="term" value="F:DNA-binding transcription factor activity"/>
    <property type="evidence" value="ECO:0007669"/>
    <property type="project" value="InterPro"/>
</dbReference>
<accession>A0A136PMZ1</accession>
<evidence type="ECO:0000313" key="5">
    <source>
        <dbReference type="EMBL" id="KXK59839.1"/>
    </source>
</evidence>
<dbReference type="Pfam" id="PF00392">
    <property type="entry name" value="GntR"/>
    <property type="match status" value="1"/>
</dbReference>
<dbReference type="SUPFAM" id="SSF48008">
    <property type="entry name" value="GntR ligand-binding domain-like"/>
    <property type="match status" value="1"/>
</dbReference>
<proteinExistence type="predicted"/>
<keyword evidence="1" id="KW-0805">Transcription regulation</keyword>
<dbReference type="InterPro" id="IPR000524">
    <property type="entry name" value="Tscrpt_reg_HTH_GntR"/>
</dbReference>
<reference evidence="5 6" key="1">
    <citation type="submission" date="2016-01" db="EMBL/GenBank/DDBJ databases">
        <title>Whole genome sequence and analysis of Micromonospora rosaria DSM 803, which can produce antibacterial substance rosamicin.</title>
        <authorList>
            <person name="Yang H."/>
            <person name="He X."/>
            <person name="Zhu D."/>
        </authorList>
    </citation>
    <scope>NUCLEOTIDE SEQUENCE [LARGE SCALE GENOMIC DNA]</scope>
    <source>
        <strain evidence="5 6">DSM 803</strain>
    </source>
</reference>
<dbReference type="PROSITE" id="PS50949">
    <property type="entry name" value="HTH_GNTR"/>
    <property type="match status" value="1"/>
</dbReference>
<dbReference type="PANTHER" id="PTHR43537:SF24">
    <property type="entry name" value="GLUCONATE OPERON TRANSCRIPTIONAL REPRESSOR"/>
    <property type="match status" value="1"/>
</dbReference>
<evidence type="ECO:0000256" key="3">
    <source>
        <dbReference type="ARBA" id="ARBA00023163"/>
    </source>
</evidence>
<keyword evidence="3" id="KW-0804">Transcription</keyword>
<dbReference type="InterPro" id="IPR008920">
    <property type="entry name" value="TF_FadR/GntR_C"/>
</dbReference>
<dbReference type="PANTHER" id="PTHR43537">
    <property type="entry name" value="TRANSCRIPTIONAL REGULATOR, GNTR FAMILY"/>
    <property type="match status" value="1"/>
</dbReference>
<dbReference type="InterPro" id="IPR036390">
    <property type="entry name" value="WH_DNA-bd_sf"/>
</dbReference>
<gene>
    <name evidence="5" type="ORF">AWW66_22195</name>
</gene>
<dbReference type="Proteomes" id="UP000070620">
    <property type="component" value="Unassembled WGS sequence"/>
</dbReference>
<protein>
    <submittedName>
        <fullName evidence="5">GntR family transcriptional regulator</fullName>
    </submittedName>
</protein>
<dbReference type="Gene3D" id="1.10.10.10">
    <property type="entry name" value="Winged helix-like DNA-binding domain superfamily/Winged helix DNA-binding domain"/>
    <property type="match status" value="1"/>
</dbReference>
<dbReference type="OrthoDB" id="8680240at2"/>
<feature type="domain" description="HTH gntR-type" evidence="4">
    <location>
        <begin position="16"/>
        <end position="83"/>
    </location>
</feature>
<dbReference type="InterPro" id="IPR011711">
    <property type="entry name" value="GntR_C"/>
</dbReference>
<evidence type="ECO:0000256" key="1">
    <source>
        <dbReference type="ARBA" id="ARBA00023015"/>
    </source>
</evidence>
<dbReference type="SMART" id="SM00895">
    <property type="entry name" value="FCD"/>
    <property type="match status" value="1"/>
</dbReference>
<sequence length="234" mass="25674">MERGFRLTPQGGARQRTMAETAAAELHRMIMSGELPAGTHLRLADLTAALDMSAMPVREGLRRLEALGLVEIIPHKGAWVRDVSLDDLLDTHQTRLALETLAIRSAAERFTAQDAEAARQALHEHAKLAGADDPIPARQAHTAFHFTLYRAGGSRWLPRAIEPVWENSERYRFATRPTPDGLAHIQAEHQAILDACVAGDPEAAVTALTRHLENAMRRIQESMPARLAGVAEPA</sequence>
<name>A0A136PMZ1_9ACTN</name>
<keyword evidence="2" id="KW-0238">DNA-binding</keyword>
<dbReference type="Gene3D" id="1.20.120.530">
    <property type="entry name" value="GntR ligand-binding domain-like"/>
    <property type="match status" value="1"/>
</dbReference>
<comment type="caution">
    <text evidence="5">The sequence shown here is derived from an EMBL/GenBank/DDBJ whole genome shotgun (WGS) entry which is preliminary data.</text>
</comment>
<keyword evidence="6" id="KW-1185">Reference proteome</keyword>
<dbReference type="SMART" id="SM00345">
    <property type="entry name" value="HTH_GNTR"/>
    <property type="match status" value="1"/>
</dbReference>
<dbReference type="AlphaFoldDB" id="A0A136PMZ1"/>
<dbReference type="SUPFAM" id="SSF46785">
    <property type="entry name" value="Winged helix' DNA-binding domain"/>
    <property type="match status" value="1"/>
</dbReference>